<dbReference type="RefSeq" id="WP_010694302.1">
    <property type="nucleotide sequence ID" value="NZ_CP061007.1"/>
</dbReference>
<gene>
    <name evidence="2" type="ORF">A8926_1972</name>
</gene>
<organism evidence="2 3">
    <name type="scientific">Saccharopolyspora spinosa</name>
    <dbReference type="NCBI Taxonomy" id="60894"/>
    <lineage>
        <taxon>Bacteria</taxon>
        <taxon>Bacillati</taxon>
        <taxon>Actinomycetota</taxon>
        <taxon>Actinomycetes</taxon>
        <taxon>Pseudonocardiales</taxon>
        <taxon>Pseudonocardiaceae</taxon>
        <taxon>Saccharopolyspora</taxon>
    </lineage>
</organism>
<evidence type="ECO:0000313" key="2">
    <source>
        <dbReference type="EMBL" id="PKW14362.1"/>
    </source>
</evidence>
<comment type="caution">
    <text evidence="2">The sequence shown here is derived from an EMBL/GenBank/DDBJ whole genome shotgun (WGS) entry which is preliminary data.</text>
</comment>
<protein>
    <recommendedName>
        <fullName evidence="4">Alcohol dehydrogenase-like protein</fullName>
    </recommendedName>
</protein>
<reference evidence="2" key="1">
    <citation type="submission" date="2017-12" db="EMBL/GenBank/DDBJ databases">
        <title>Sequencing the genomes of 1000 Actinobacteria strains.</title>
        <authorList>
            <person name="Klenk H.-P."/>
        </authorList>
    </citation>
    <scope>NUCLEOTIDE SEQUENCE [LARGE SCALE GENOMIC DNA]</scope>
    <source>
        <strain evidence="2">DSM 44228</strain>
    </source>
</reference>
<proteinExistence type="predicted"/>
<dbReference type="InterPro" id="IPR011032">
    <property type="entry name" value="GroES-like_sf"/>
</dbReference>
<dbReference type="AlphaFoldDB" id="A0A2N3XUM9"/>
<accession>A0A2N3XUM9</accession>
<evidence type="ECO:0000256" key="1">
    <source>
        <dbReference type="SAM" id="MobiDB-lite"/>
    </source>
</evidence>
<dbReference type="Proteomes" id="UP000233786">
    <property type="component" value="Unassembled WGS sequence"/>
</dbReference>
<evidence type="ECO:0008006" key="4">
    <source>
        <dbReference type="Google" id="ProtNLM"/>
    </source>
</evidence>
<sequence length="41" mass="4619">MTSKTMHASVPRGARDIALEERPLPEPDPHEVLVKVTRPQE</sequence>
<keyword evidence="3" id="KW-1185">Reference proteome</keyword>
<dbReference type="SUPFAM" id="SSF50129">
    <property type="entry name" value="GroES-like"/>
    <property type="match status" value="1"/>
</dbReference>
<dbReference type="EMBL" id="PJNB01000001">
    <property type="protein sequence ID" value="PKW14362.1"/>
    <property type="molecule type" value="Genomic_DNA"/>
</dbReference>
<evidence type="ECO:0000313" key="3">
    <source>
        <dbReference type="Proteomes" id="UP000233786"/>
    </source>
</evidence>
<dbReference type="Gene3D" id="3.90.180.10">
    <property type="entry name" value="Medium-chain alcohol dehydrogenases, catalytic domain"/>
    <property type="match status" value="1"/>
</dbReference>
<feature type="region of interest" description="Disordered" evidence="1">
    <location>
        <begin position="1"/>
        <end position="41"/>
    </location>
</feature>
<name>A0A2N3XUM9_SACSN</name>
<feature type="compositionally biased region" description="Basic and acidic residues" evidence="1">
    <location>
        <begin position="13"/>
        <end position="41"/>
    </location>
</feature>